<dbReference type="Pfam" id="PF13041">
    <property type="entry name" value="PPR_2"/>
    <property type="match status" value="1"/>
</dbReference>
<dbReference type="Pfam" id="PF01535">
    <property type="entry name" value="PPR"/>
    <property type="match status" value="1"/>
</dbReference>
<dbReference type="NCBIfam" id="TIGR00756">
    <property type="entry name" value="PPR"/>
    <property type="match status" value="2"/>
</dbReference>
<feature type="region of interest" description="Disordered" evidence="3">
    <location>
        <begin position="1"/>
        <end position="21"/>
    </location>
</feature>
<evidence type="ECO:0000313" key="5">
    <source>
        <dbReference type="Proteomes" id="UP001318860"/>
    </source>
</evidence>
<evidence type="ECO:0000256" key="1">
    <source>
        <dbReference type="ARBA" id="ARBA00022737"/>
    </source>
</evidence>
<dbReference type="Proteomes" id="UP001318860">
    <property type="component" value="Unassembled WGS sequence"/>
</dbReference>
<comment type="caution">
    <text evidence="4">The sequence shown here is derived from an EMBL/GenBank/DDBJ whole genome shotgun (WGS) entry which is preliminary data.</text>
</comment>
<reference evidence="4 5" key="1">
    <citation type="journal article" date="2021" name="Comput. Struct. Biotechnol. J.">
        <title>De novo genome assembly of the potent medicinal plant Rehmannia glutinosa using nanopore technology.</title>
        <authorList>
            <person name="Ma L."/>
            <person name="Dong C."/>
            <person name="Song C."/>
            <person name="Wang X."/>
            <person name="Zheng X."/>
            <person name="Niu Y."/>
            <person name="Chen S."/>
            <person name="Feng W."/>
        </authorList>
    </citation>
    <scope>NUCLEOTIDE SEQUENCE [LARGE SCALE GENOMIC DNA]</scope>
    <source>
        <strain evidence="4">DH-2019</strain>
    </source>
</reference>
<evidence type="ECO:0000256" key="3">
    <source>
        <dbReference type="SAM" id="MobiDB-lite"/>
    </source>
</evidence>
<dbReference type="Pfam" id="PF20431">
    <property type="entry name" value="E_motif"/>
    <property type="match status" value="1"/>
</dbReference>
<evidence type="ECO:0008006" key="6">
    <source>
        <dbReference type="Google" id="ProtNLM"/>
    </source>
</evidence>
<accession>A0ABR0V4P7</accession>
<evidence type="ECO:0000313" key="4">
    <source>
        <dbReference type="EMBL" id="KAK6129254.1"/>
    </source>
</evidence>
<protein>
    <recommendedName>
        <fullName evidence="6">Pentatricopeptide repeat-containing protein</fullName>
    </recommendedName>
</protein>
<keyword evidence="5" id="KW-1185">Reference proteome</keyword>
<dbReference type="InterPro" id="IPR011990">
    <property type="entry name" value="TPR-like_helical_dom_sf"/>
</dbReference>
<name>A0ABR0V4P7_REHGL</name>
<evidence type="ECO:0000256" key="2">
    <source>
        <dbReference type="PROSITE-ProRule" id="PRU00708"/>
    </source>
</evidence>
<dbReference type="InterPro" id="IPR046960">
    <property type="entry name" value="PPR_At4g14850-like_plant"/>
</dbReference>
<dbReference type="EMBL" id="JABTTQ020001659">
    <property type="protein sequence ID" value="KAK6129254.1"/>
    <property type="molecule type" value="Genomic_DNA"/>
</dbReference>
<dbReference type="Pfam" id="PF13812">
    <property type="entry name" value="PPR_3"/>
    <property type="match status" value="1"/>
</dbReference>
<organism evidence="4 5">
    <name type="scientific">Rehmannia glutinosa</name>
    <name type="common">Chinese foxglove</name>
    <dbReference type="NCBI Taxonomy" id="99300"/>
    <lineage>
        <taxon>Eukaryota</taxon>
        <taxon>Viridiplantae</taxon>
        <taxon>Streptophyta</taxon>
        <taxon>Embryophyta</taxon>
        <taxon>Tracheophyta</taxon>
        <taxon>Spermatophyta</taxon>
        <taxon>Magnoliopsida</taxon>
        <taxon>eudicotyledons</taxon>
        <taxon>Gunneridae</taxon>
        <taxon>Pentapetalae</taxon>
        <taxon>asterids</taxon>
        <taxon>lamiids</taxon>
        <taxon>Lamiales</taxon>
        <taxon>Orobanchaceae</taxon>
        <taxon>Rehmannieae</taxon>
        <taxon>Rehmannia</taxon>
    </lineage>
</organism>
<feature type="repeat" description="PPR" evidence="2">
    <location>
        <begin position="557"/>
        <end position="591"/>
    </location>
</feature>
<sequence>MSPVSIAGFEEGPTGTEGKNQRVFALRGLRSALLVSGRPGLSGSSPINSSGLRALRGLRLALLVSGVSEVSRRPGLSGSSVGSSSLRGLRLALLVFGLYGVSGLSGRPGLSWSPVGSSSQGLWLSRDPDSRGLRSALLVSGLFGVSGLSGRPGLSGSPVGSSGDPVYIKKLSCLFWSPGSPGDPGSRGRLRSALLVSRLSGVSGRLFWSPGDPGSRGRLRSALLVSRLSGVSGRLFWSPGDPGSRGRLRSTLLVSGLSGVSGRLFWSPGSPGSLGSLGDPDSRGLRSALWSPRSLGSPETGLSGLLVGSSSLRGLLLALLVFGVSWLALSLRVSWVALSLRALSGLWLSGDPDSHGLLVGSSGLRTLRGLRSALLVSGLFEVSGLSGRPGLSGSPVGSPGDPIHAQIITSGLHRDSYIIDKIIQFCTSGSVSTKHPVDLINHGYHVVNFSEKLEPFAWNNVIRAYATSNCDSRRDAIWVFLQMRRLGIRPNEHTFPFLFKACASFLGLIEGKQIHGDVVKHGLHFNVYVQNTLIHLYGSCKKILDAYKVFDEMTHRTVVSWNSIISANVECSWFYDSVALFINMRDGGFEPDETTMVIVLSACAELGNLSLGKWVHSQVIAKGMNVNCQLGTALVDMYGKCGDVNYATLVFNNMVYRNVWTWSSMILGFAQHGFARHALQLFDKMKKHSIKPNHVTFLGVLCACSHAGLVEDGQNYFNEMEHVYKIKPMMVHFGAMVDILGRSGRLKEAYDFITKMPIAADGIVWRALLSACNIHDVNDYFGVGEKIRQRLIDLEPKRSGNFVMLANNYADMGLWEKAADLRSRMRNRGLKKIAGESCLEVGGSIFRFFSGDCSCVAFCDIVLLLNTLNLHAKMIKLE</sequence>
<dbReference type="PROSITE" id="PS51375">
    <property type="entry name" value="PPR"/>
    <property type="match status" value="3"/>
</dbReference>
<dbReference type="PANTHER" id="PTHR47926:SF347">
    <property type="entry name" value="PENTATRICOPEPTIDE REPEAT-CONTAINING PROTEIN"/>
    <property type="match status" value="1"/>
</dbReference>
<proteinExistence type="predicted"/>
<dbReference type="InterPro" id="IPR046848">
    <property type="entry name" value="E_motif"/>
</dbReference>
<feature type="repeat" description="PPR" evidence="2">
    <location>
        <begin position="454"/>
        <end position="490"/>
    </location>
</feature>
<gene>
    <name evidence="4" type="ORF">DH2020_036963</name>
</gene>
<dbReference type="InterPro" id="IPR002885">
    <property type="entry name" value="PPR_rpt"/>
</dbReference>
<keyword evidence="1" id="KW-0677">Repeat</keyword>
<feature type="repeat" description="PPR" evidence="2">
    <location>
        <begin position="658"/>
        <end position="692"/>
    </location>
</feature>
<dbReference type="PANTHER" id="PTHR47926">
    <property type="entry name" value="PENTATRICOPEPTIDE REPEAT-CONTAINING PROTEIN"/>
    <property type="match status" value="1"/>
</dbReference>
<dbReference type="Gene3D" id="1.25.40.10">
    <property type="entry name" value="Tetratricopeptide repeat domain"/>
    <property type="match status" value="2"/>
</dbReference>